<dbReference type="AlphaFoldDB" id="A0A382A2D2"/>
<organism evidence="2">
    <name type="scientific">marine metagenome</name>
    <dbReference type="NCBI Taxonomy" id="408172"/>
    <lineage>
        <taxon>unclassified sequences</taxon>
        <taxon>metagenomes</taxon>
        <taxon>ecological metagenomes</taxon>
    </lineage>
</organism>
<dbReference type="InterPro" id="IPR036188">
    <property type="entry name" value="FAD/NAD-bd_sf"/>
</dbReference>
<name>A0A382A2D2_9ZZZZ</name>
<evidence type="ECO:0000313" key="2">
    <source>
        <dbReference type="EMBL" id="SVA95302.1"/>
    </source>
</evidence>
<dbReference type="Pfam" id="PF01494">
    <property type="entry name" value="FAD_binding_3"/>
    <property type="match status" value="1"/>
</dbReference>
<feature type="domain" description="FAD-binding" evidence="1">
    <location>
        <begin position="5"/>
        <end position="73"/>
    </location>
</feature>
<proteinExistence type="predicted"/>
<sequence>MNERPVLIAGAGPVGLSAAAHLINRGIPVTIFEAEPKLPENLRASTFHPPTLDMLAPFGASQGLIEQGLIAPKFQFRDRHEGCLAEFDF</sequence>
<gene>
    <name evidence="2" type="ORF">METZ01_LOCUS148156</name>
</gene>
<reference evidence="2" key="1">
    <citation type="submission" date="2018-05" db="EMBL/GenBank/DDBJ databases">
        <authorList>
            <person name="Lanie J.A."/>
            <person name="Ng W.-L."/>
            <person name="Kazmierczak K.M."/>
            <person name="Andrzejewski T.M."/>
            <person name="Davidsen T.M."/>
            <person name="Wayne K.J."/>
            <person name="Tettelin H."/>
            <person name="Glass J.I."/>
            <person name="Rusch D."/>
            <person name="Podicherti R."/>
            <person name="Tsui H.-C.T."/>
            <person name="Winkler M.E."/>
        </authorList>
    </citation>
    <scope>NUCLEOTIDE SEQUENCE</scope>
</reference>
<dbReference type="EMBL" id="UINC01023506">
    <property type="protein sequence ID" value="SVA95302.1"/>
    <property type="molecule type" value="Genomic_DNA"/>
</dbReference>
<dbReference type="SUPFAM" id="SSF51905">
    <property type="entry name" value="FAD/NAD(P)-binding domain"/>
    <property type="match status" value="1"/>
</dbReference>
<accession>A0A382A2D2</accession>
<dbReference type="Gene3D" id="3.50.50.60">
    <property type="entry name" value="FAD/NAD(P)-binding domain"/>
    <property type="match status" value="1"/>
</dbReference>
<dbReference type="GO" id="GO:0071949">
    <property type="term" value="F:FAD binding"/>
    <property type="evidence" value="ECO:0007669"/>
    <property type="project" value="InterPro"/>
</dbReference>
<evidence type="ECO:0000259" key="1">
    <source>
        <dbReference type="Pfam" id="PF01494"/>
    </source>
</evidence>
<protein>
    <recommendedName>
        <fullName evidence="1">FAD-binding domain-containing protein</fullName>
    </recommendedName>
</protein>
<feature type="non-terminal residue" evidence="2">
    <location>
        <position position="89"/>
    </location>
</feature>
<dbReference type="InterPro" id="IPR002938">
    <property type="entry name" value="FAD-bd"/>
</dbReference>